<dbReference type="InterPro" id="IPR032675">
    <property type="entry name" value="LRR_dom_sf"/>
</dbReference>
<evidence type="ECO:0000313" key="2">
    <source>
        <dbReference type="EMBL" id="KAL1864951.1"/>
    </source>
</evidence>
<feature type="domain" description="F-box" evidence="1">
    <location>
        <begin position="7"/>
        <end position="52"/>
    </location>
</feature>
<dbReference type="Pfam" id="PF12937">
    <property type="entry name" value="F-box-like"/>
    <property type="match status" value="1"/>
</dbReference>
<gene>
    <name evidence="2" type="ORF">VTK73DRAFT_5580</name>
</gene>
<keyword evidence="3" id="KW-1185">Reference proteome</keyword>
<name>A0ABR3WMR1_9PEZI</name>
<dbReference type="PROSITE" id="PS50181">
    <property type="entry name" value="FBOX"/>
    <property type="match status" value="1"/>
</dbReference>
<organism evidence="2 3">
    <name type="scientific">Phialemonium thermophilum</name>
    <dbReference type="NCBI Taxonomy" id="223376"/>
    <lineage>
        <taxon>Eukaryota</taxon>
        <taxon>Fungi</taxon>
        <taxon>Dikarya</taxon>
        <taxon>Ascomycota</taxon>
        <taxon>Pezizomycotina</taxon>
        <taxon>Sordariomycetes</taxon>
        <taxon>Sordariomycetidae</taxon>
        <taxon>Cephalothecales</taxon>
        <taxon>Cephalothecaceae</taxon>
        <taxon>Phialemonium</taxon>
    </lineage>
</organism>
<protein>
    <recommendedName>
        <fullName evidence="1">F-box domain-containing protein</fullName>
    </recommendedName>
</protein>
<dbReference type="SUPFAM" id="SSF81383">
    <property type="entry name" value="F-box domain"/>
    <property type="match status" value="1"/>
</dbReference>
<sequence length="455" mass="51686">MPQNHQGSPLLACPDEVLLLIIRQLTPHDLSTICRVSKELRRVAEPSLYAEIRLDWDPSLRHPIGPLLRTVVHRPELARATHRVILSKSFEWSSYRAQTLKILVSTVDLEAPVSFVASAPVSHRNVWLEALRDGAVDAFVAVFLCHTPNLTHLVIEGEYFRESRFLGFVLRSAIGRSPESGLRVGFEHLESVKLEPSYDIYRARNNTADVLPVFYLPSIRHIYAAIDNPASFAWPLSGEPPSPPHLQSLDLRYIREPFLGPLLSVAAHLRSLHWQWLYTPDIQDEFHTPSIDLTQVAAALLNVGDILEDLTLTAIGDTGGDPDYPTLTMRGSLRPLSRFGRLKRLAVPFALLMGFVRDFSQRLQDFLPSSLEYLCITDHLYVYDQYEWEDDDILFFIQPWLETYQASTPHLRGVTLFFVELSGYNQNCKNEFLRLCARVGVPGKITDQLADVHVF</sequence>
<dbReference type="EMBL" id="JAZHXJ010000310">
    <property type="protein sequence ID" value="KAL1864951.1"/>
    <property type="molecule type" value="Genomic_DNA"/>
</dbReference>
<proteinExistence type="predicted"/>
<dbReference type="InterPro" id="IPR001810">
    <property type="entry name" value="F-box_dom"/>
</dbReference>
<reference evidence="2 3" key="1">
    <citation type="journal article" date="2024" name="Commun. Biol.">
        <title>Comparative genomic analysis of thermophilic fungi reveals convergent evolutionary adaptations and gene losses.</title>
        <authorList>
            <person name="Steindorff A.S."/>
            <person name="Aguilar-Pontes M.V."/>
            <person name="Robinson A.J."/>
            <person name="Andreopoulos B."/>
            <person name="LaButti K."/>
            <person name="Kuo A."/>
            <person name="Mondo S."/>
            <person name="Riley R."/>
            <person name="Otillar R."/>
            <person name="Haridas S."/>
            <person name="Lipzen A."/>
            <person name="Grimwood J."/>
            <person name="Schmutz J."/>
            <person name="Clum A."/>
            <person name="Reid I.D."/>
            <person name="Moisan M.C."/>
            <person name="Butler G."/>
            <person name="Nguyen T.T.M."/>
            <person name="Dewar K."/>
            <person name="Conant G."/>
            <person name="Drula E."/>
            <person name="Henrissat B."/>
            <person name="Hansel C."/>
            <person name="Singer S."/>
            <person name="Hutchinson M.I."/>
            <person name="de Vries R.P."/>
            <person name="Natvig D.O."/>
            <person name="Powell A.J."/>
            <person name="Tsang A."/>
            <person name="Grigoriev I.V."/>
        </authorList>
    </citation>
    <scope>NUCLEOTIDE SEQUENCE [LARGE SCALE GENOMIC DNA]</scope>
    <source>
        <strain evidence="2 3">ATCC 24622</strain>
    </source>
</reference>
<dbReference type="InterPro" id="IPR036047">
    <property type="entry name" value="F-box-like_dom_sf"/>
</dbReference>
<dbReference type="Gene3D" id="3.80.10.10">
    <property type="entry name" value="Ribonuclease Inhibitor"/>
    <property type="match status" value="1"/>
</dbReference>
<accession>A0ABR3WMR1</accession>
<evidence type="ECO:0000313" key="3">
    <source>
        <dbReference type="Proteomes" id="UP001586593"/>
    </source>
</evidence>
<comment type="caution">
    <text evidence="2">The sequence shown here is derived from an EMBL/GenBank/DDBJ whole genome shotgun (WGS) entry which is preliminary data.</text>
</comment>
<dbReference type="Proteomes" id="UP001586593">
    <property type="component" value="Unassembled WGS sequence"/>
</dbReference>
<evidence type="ECO:0000259" key="1">
    <source>
        <dbReference type="PROSITE" id="PS50181"/>
    </source>
</evidence>